<evidence type="ECO:0000313" key="1">
    <source>
        <dbReference type="EMBL" id="RNA40704.1"/>
    </source>
</evidence>
<keyword evidence="2" id="KW-1185">Reference proteome</keyword>
<sequence>MEENGVVEQSFKLDGLWSVRIKELILRNDILINILNKMKKGYEKARRHVSTKIRRNLIFLKIMKKSLINYTFENDLIQIKINNLSVRLGAVDLAYGAN</sequence>
<reference evidence="1 2" key="1">
    <citation type="journal article" date="2018" name="Sci. Rep.">
        <title>Genomic signatures of local adaptation to the degree of environmental predictability in rotifers.</title>
        <authorList>
            <person name="Franch-Gras L."/>
            <person name="Hahn C."/>
            <person name="Garcia-Roger E.M."/>
            <person name="Carmona M.J."/>
            <person name="Serra M."/>
            <person name="Gomez A."/>
        </authorList>
    </citation>
    <scope>NUCLEOTIDE SEQUENCE [LARGE SCALE GENOMIC DNA]</scope>
    <source>
        <strain evidence="1">HYR1</strain>
    </source>
</reference>
<dbReference type="AlphaFoldDB" id="A0A3M7SY46"/>
<protein>
    <submittedName>
        <fullName evidence="1">Uncharacterized protein</fullName>
    </submittedName>
</protein>
<proteinExistence type="predicted"/>
<name>A0A3M7SY46_BRAPC</name>
<evidence type="ECO:0000313" key="2">
    <source>
        <dbReference type="Proteomes" id="UP000276133"/>
    </source>
</evidence>
<dbReference type="EMBL" id="REGN01000604">
    <property type="protein sequence ID" value="RNA40704.1"/>
    <property type="molecule type" value="Genomic_DNA"/>
</dbReference>
<comment type="caution">
    <text evidence="1">The sequence shown here is derived from an EMBL/GenBank/DDBJ whole genome shotgun (WGS) entry which is preliminary data.</text>
</comment>
<accession>A0A3M7SY46</accession>
<dbReference type="Proteomes" id="UP000276133">
    <property type="component" value="Unassembled WGS sequence"/>
</dbReference>
<gene>
    <name evidence="1" type="ORF">BpHYR1_037122</name>
</gene>
<organism evidence="1 2">
    <name type="scientific">Brachionus plicatilis</name>
    <name type="common">Marine rotifer</name>
    <name type="synonym">Brachionus muelleri</name>
    <dbReference type="NCBI Taxonomy" id="10195"/>
    <lineage>
        <taxon>Eukaryota</taxon>
        <taxon>Metazoa</taxon>
        <taxon>Spiralia</taxon>
        <taxon>Gnathifera</taxon>
        <taxon>Rotifera</taxon>
        <taxon>Eurotatoria</taxon>
        <taxon>Monogononta</taxon>
        <taxon>Pseudotrocha</taxon>
        <taxon>Ploima</taxon>
        <taxon>Brachionidae</taxon>
        <taxon>Brachionus</taxon>
    </lineage>
</organism>